<feature type="signal peptide" evidence="1">
    <location>
        <begin position="1"/>
        <end position="25"/>
    </location>
</feature>
<organism evidence="2 3">
    <name type="scientific">Aliiruegeria haliotis</name>
    <dbReference type="NCBI Taxonomy" id="1280846"/>
    <lineage>
        <taxon>Bacteria</taxon>
        <taxon>Pseudomonadati</taxon>
        <taxon>Pseudomonadota</taxon>
        <taxon>Alphaproteobacteria</taxon>
        <taxon>Rhodobacterales</taxon>
        <taxon>Roseobacteraceae</taxon>
        <taxon>Aliiruegeria</taxon>
    </lineage>
</organism>
<comment type="caution">
    <text evidence="2">The sequence shown here is derived from an EMBL/GenBank/DDBJ whole genome shotgun (WGS) entry which is preliminary data.</text>
</comment>
<name>A0A2T0RRH7_9RHOB</name>
<evidence type="ECO:0000313" key="3">
    <source>
        <dbReference type="Proteomes" id="UP000239480"/>
    </source>
</evidence>
<dbReference type="OrthoDB" id="7865311at2"/>
<accession>A0A2T0RRH7</accession>
<dbReference type="EMBL" id="PVTD01000004">
    <property type="protein sequence ID" value="PRY23806.1"/>
    <property type="molecule type" value="Genomic_DNA"/>
</dbReference>
<proteinExistence type="predicted"/>
<dbReference type="RefSeq" id="WP_106205186.1">
    <property type="nucleotide sequence ID" value="NZ_PVTD01000004.1"/>
</dbReference>
<evidence type="ECO:0000313" key="2">
    <source>
        <dbReference type="EMBL" id="PRY23806.1"/>
    </source>
</evidence>
<sequence length="191" mass="20082">MPFSAALARVCALSCLVFLAPIPGAAEQKGIGKLFRASTKAPTVVEQGPVAKACGVRGKSLGKVVEKGPGKWKLYDTAPGSTGVRDFYLSGFGDGCPRKLRGAVAMFGSVELYEMVHYGPVGLKPTGAATDLAYARMRASTCGSAKKACKRSGVKKMSRKAVFVDVYQSAGNSRRLELLMSGGRLKAVSEK</sequence>
<keyword evidence="3" id="KW-1185">Reference proteome</keyword>
<reference evidence="2 3" key="1">
    <citation type="submission" date="2018-03" db="EMBL/GenBank/DDBJ databases">
        <title>Genomic Encyclopedia of Archaeal and Bacterial Type Strains, Phase II (KMG-II): from individual species to whole genera.</title>
        <authorList>
            <person name="Goeker M."/>
        </authorList>
    </citation>
    <scope>NUCLEOTIDE SEQUENCE [LARGE SCALE GENOMIC DNA]</scope>
    <source>
        <strain evidence="2 3">DSM 29328</strain>
    </source>
</reference>
<dbReference type="AlphaFoldDB" id="A0A2T0RRH7"/>
<dbReference type="Proteomes" id="UP000239480">
    <property type="component" value="Unassembled WGS sequence"/>
</dbReference>
<gene>
    <name evidence="2" type="ORF">CLV78_104299</name>
</gene>
<protein>
    <submittedName>
        <fullName evidence="2">Uncharacterized protein</fullName>
    </submittedName>
</protein>
<feature type="chain" id="PRO_5015455362" evidence="1">
    <location>
        <begin position="26"/>
        <end position="191"/>
    </location>
</feature>
<keyword evidence="1" id="KW-0732">Signal</keyword>
<evidence type="ECO:0000256" key="1">
    <source>
        <dbReference type="SAM" id="SignalP"/>
    </source>
</evidence>